<dbReference type="Gene3D" id="3.10.28.20">
    <property type="entry name" value="Acetamidase/Formamidase-like domains"/>
    <property type="match status" value="1"/>
</dbReference>
<dbReference type="InterPro" id="IPR004304">
    <property type="entry name" value="FmdA_AmdA"/>
</dbReference>
<dbReference type="GO" id="GO:0004328">
    <property type="term" value="F:formamidase activity"/>
    <property type="evidence" value="ECO:0007669"/>
    <property type="project" value="UniProtKB-EC"/>
</dbReference>
<evidence type="ECO:0000313" key="1">
    <source>
        <dbReference type="EMBL" id="CUV02360.1"/>
    </source>
</evidence>
<dbReference type="PANTHER" id="PTHR31891">
    <property type="entry name" value="FORMAMIDASE C869.04-RELATED"/>
    <property type="match status" value="1"/>
</dbReference>
<dbReference type="Gene3D" id="2.60.120.580">
    <property type="entry name" value="Acetamidase/Formamidase-like domains"/>
    <property type="match status" value="1"/>
</dbReference>
<dbReference type="PANTHER" id="PTHR31891:SF1">
    <property type="entry name" value="FORMAMIDASE C869.04-RELATED"/>
    <property type="match status" value="1"/>
</dbReference>
<dbReference type="EMBL" id="FAXA01000243">
    <property type="protein sequence ID" value="CUV02360.1"/>
    <property type="molecule type" value="Genomic_DNA"/>
</dbReference>
<sequence length="369" mass="40340">MKIIELDYSKRCGDEPEKGHNRWHPDIPPVVEADPGEEVVMQTRHAFDGQITPTTTADDLLGTDLGLVHPLTGPVFVKGAEPGDLLEVTIQHIEPARWGFTSILPGFGFLRDVFTEPYLVHWAMNEGFARSSQLPGVAIPEASFMGTIGVAPSRALRQEILLREDELMRRGGMVVGPTPAGAVPAQEPFASEGLRTIPPREHGGNMDIKQLTAGTRLMLPVFTEGALFSAGDAHYAQGDSECCGTAVEMDCTLHVSFRPLKGEAARRGIRFPIFERDDYFTSPEMAAPRRFIAATGMCITQNGVNQSEDGTLASRNALLNMIQLLMERGWSREQAYCICSVSVDLKVSEVVDVPNFVVSAFLPLDIFEG</sequence>
<reference evidence="1" key="1">
    <citation type="submission" date="2015-10" db="EMBL/GenBank/DDBJ databases">
        <authorList>
            <person name="Gilbert D.G."/>
        </authorList>
    </citation>
    <scope>NUCLEOTIDE SEQUENCE</scope>
</reference>
<protein>
    <submittedName>
        <fullName evidence="1">Formamidase</fullName>
        <ecNumber evidence="1">3.5.1.49</ecNumber>
    </submittedName>
</protein>
<dbReference type="AlphaFoldDB" id="A0A160VCL3"/>
<name>A0A160VCL3_9ZZZZ</name>
<accession>A0A160VCL3</accession>
<proteinExistence type="predicted"/>
<dbReference type="Pfam" id="PF03069">
    <property type="entry name" value="FmdA_AmdA"/>
    <property type="match status" value="1"/>
</dbReference>
<organism evidence="1">
    <name type="scientific">hydrothermal vent metagenome</name>
    <dbReference type="NCBI Taxonomy" id="652676"/>
    <lineage>
        <taxon>unclassified sequences</taxon>
        <taxon>metagenomes</taxon>
        <taxon>ecological metagenomes</taxon>
    </lineage>
</organism>
<dbReference type="EC" id="3.5.1.49" evidence="1"/>
<dbReference type="SUPFAM" id="SSF141130">
    <property type="entry name" value="Acetamidase/Formamidase-like"/>
    <property type="match status" value="1"/>
</dbReference>
<gene>
    <name evidence="1" type="ORF">MGWOODY_Clf2311</name>
</gene>
<keyword evidence="1" id="KW-0378">Hydrolase</keyword>